<dbReference type="GeneID" id="24921388"/>
<organism evidence="3">
    <name type="scientific">Blastocystis hominis</name>
    <dbReference type="NCBI Taxonomy" id="12968"/>
    <lineage>
        <taxon>Eukaryota</taxon>
        <taxon>Sar</taxon>
        <taxon>Stramenopiles</taxon>
        <taxon>Bigyra</taxon>
        <taxon>Opalozoa</taxon>
        <taxon>Opalinata</taxon>
        <taxon>Blastocystidae</taxon>
        <taxon>Blastocystis</taxon>
    </lineage>
</organism>
<feature type="compositionally biased region" description="Low complexity" evidence="1">
    <location>
        <begin position="392"/>
        <end position="418"/>
    </location>
</feature>
<dbReference type="InterPro" id="IPR013194">
    <property type="entry name" value="HDAC_interact_dom"/>
</dbReference>
<evidence type="ECO:0000313" key="4">
    <source>
        <dbReference type="Proteomes" id="UP000008312"/>
    </source>
</evidence>
<reference evidence="3" key="1">
    <citation type="submission" date="2010-02" db="EMBL/GenBank/DDBJ databases">
        <title>Sequencing and annotation of the Blastocystis hominis genome.</title>
        <authorList>
            <person name="Wincker P."/>
        </authorList>
    </citation>
    <scope>NUCLEOTIDE SEQUENCE</scope>
    <source>
        <strain evidence="3">Singapore isolate B</strain>
    </source>
</reference>
<sequence>MSHPSLPLSWEQIHACKGPTPSYHELPPQIPRRVGSQRSYADSLVLNDNLVSQTTGSEDLSYIHMRRNQYEEALFRCEDDRFEVDVILETTRSAIAQLHLLSSELEAVQETQKDAYRLRDDALSAIQLAAIRRVYAHNGMDQEVVKLLFLNPRDCIPRILERLEAKEKEWMGEKVLMNERCREIQKQNYYLSLDHRSFYFRQTDKKEITTKVLIDTIKDLAAKHAADHPHAKGRFDQGDPQFRFAFANRVVHKQVLRLLLVAGKRQFARGEMVGLGNARDVQKRFHALLQDLVISFFRLTPNFIASAEIVRAGGPAERQENSGVQYAVGTRVDTPQGVGVVARFDAESKLYTVTLPDRQVEIPRGEILVHPKSETPASSDETDLPDETLAPASASASGVDAGSASASASVSASASASVKKAEDSEELGDEAPVQIESDGGFGGSD</sequence>
<feature type="region of interest" description="Disordered" evidence="1">
    <location>
        <begin position="364"/>
        <end position="445"/>
    </location>
</feature>
<evidence type="ECO:0000259" key="2">
    <source>
        <dbReference type="SMART" id="SM00761"/>
    </source>
</evidence>
<dbReference type="OrthoDB" id="10265969at2759"/>
<evidence type="ECO:0000256" key="1">
    <source>
        <dbReference type="SAM" id="MobiDB-lite"/>
    </source>
</evidence>
<dbReference type="Proteomes" id="UP000008312">
    <property type="component" value="Unassembled WGS sequence"/>
</dbReference>
<dbReference type="InterPro" id="IPR039774">
    <property type="entry name" value="Sin3-like"/>
</dbReference>
<feature type="domain" description="Histone deacetylase interacting" evidence="2">
    <location>
        <begin position="15"/>
        <end position="115"/>
    </location>
</feature>
<evidence type="ECO:0000313" key="3">
    <source>
        <dbReference type="EMBL" id="CBK24646.2"/>
    </source>
</evidence>
<protein>
    <recommendedName>
        <fullName evidence="2">Histone deacetylase interacting domain-containing protein</fullName>
    </recommendedName>
</protein>
<name>D8M9A7_BLAHO</name>
<dbReference type="RefSeq" id="XP_012898694.1">
    <property type="nucleotide sequence ID" value="XM_013043240.1"/>
</dbReference>
<dbReference type="AlphaFoldDB" id="D8M9A7"/>
<feature type="compositionally biased region" description="Basic and acidic residues" evidence="1">
    <location>
        <begin position="364"/>
        <end position="373"/>
    </location>
</feature>
<dbReference type="InParanoid" id="D8M9A7"/>
<dbReference type="GO" id="GO:0003714">
    <property type="term" value="F:transcription corepressor activity"/>
    <property type="evidence" value="ECO:0007669"/>
    <property type="project" value="InterPro"/>
</dbReference>
<gene>
    <name evidence="3" type="ORF">GSBLH_T00004357001</name>
</gene>
<keyword evidence="4" id="KW-1185">Reference proteome</keyword>
<proteinExistence type="predicted"/>
<dbReference type="EMBL" id="FN668688">
    <property type="protein sequence ID" value="CBK24646.2"/>
    <property type="molecule type" value="Genomic_DNA"/>
</dbReference>
<dbReference type="Pfam" id="PF08295">
    <property type="entry name" value="Sin3_corepress"/>
    <property type="match status" value="1"/>
</dbReference>
<accession>D8M9A7</accession>
<dbReference type="PANTHER" id="PTHR12346">
    <property type="entry name" value="SIN3B-RELATED"/>
    <property type="match status" value="1"/>
</dbReference>
<dbReference type="SMART" id="SM00761">
    <property type="entry name" value="HDAC_interact"/>
    <property type="match status" value="1"/>
</dbReference>